<dbReference type="GO" id="GO:0005777">
    <property type="term" value="C:peroxisome"/>
    <property type="evidence" value="ECO:0007669"/>
    <property type="project" value="UniProtKB-SubCell"/>
</dbReference>
<accession>Q17HJ2</accession>
<dbReference type="Pfam" id="PF00501">
    <property type="entry name" value="AMP-binding"/>
    <property type="match status" value="1"/>
</dbReference>
<sequence length="390" mass="43083">MACYDVERKQWRGKTQPSILNPEANIGQIVWNLLSRTPDKVIQIDADRDSHMTCAEMRRRIVRVAMNLRQQGCRRGDIVSLVCTNSENVVPVYMGCLTIGLVVNPLAPIFNKDDLAHMMRQTQSKVVFCDAENRETVEQAAEDAIAEKPMIYVMGESAGEALSIDGLLRPAKGEEQFVPKYLGDSKKLLAIILCSSGTTGLPKGVCLSHAHLIENDVFAEELNAGPIFNFSALFWATGMFAVLTSLYNQRPRVITSKAFNEETLIDVIEKYKVVDVFTPPSYVAALVNHPRFAKADFSSVKRWTMGGAIVSEELQTKLENRLPNGIAKSVYGTSEIGIVTAADTPVVPGAVGTIISNLEVKIVDECDRRLGPMEKGEIRLKFKHKILVSV</sequence>
<reference evidence="5" key="1">
    <citation type="submission" date="2005-10" db="EMBL/GenBank/DDBJ databases">
        <authorList>
            <person name="Loftus B.J."/>
            <person name="Nene V.M."/>
            <person name="Hannick L.I."/>
            <person name="Bidwell S."/>
            <person name="Haas B."/>
            <person name="Amedeo P."/>
            <person name="Orvis J."/>
            <person name="Wortman J.R."/>
            <person name="White O.R."/>
            <person name="Salzberg S."/>
            <person name="Shumway M."/>
            <person name="Koo H."/>
            <person name="Zhao Y."/>
            <person name="Holmes M."/>
            <person name="Miller J."/>
            <person name="Schatz M."/>
            <person name="Pop M."/>
            <person name="Pai G."/>
            <person name="Utterback T."/>
            <person name="Rogers Y.-H."/>
            <person name="Kravitz S."/>
            <person name="Fraser C.M."/>
        </authorList>
    </citation>
    <scope>NUCLEOTIDE SEQUENCE</scope>
    <source>
        <strain evidence="5">Liverpool</strain>
    </source>
</reference>
<proteinExistence type="predicted"/>
<keyword evidence="3" id="KW-1133">Transmembrane helix</keyword>
<dbReference type="SUPFAM" id="SSF56801">
    <property type="entry name" value="Acetyl-CoA synthetase-like"/>
    <property type="match status" value="1"/>
</dbReference>
<feature type="transmembrane region" description="Helical" evidence="3">
    <location>
        <begin position="227"/>
        <end position="247"/>
    </location>
</feature>
<evidence type="ECO:0000256" key="1">
    <source>
        <dbReference type="ARBA" id="ARBA00004275"/>
    </source>
</evidence>
<evidence type="ECO:0000256" key="2">
    <source>
        <dbReference type="ARBA" id="ARBA00023140"/>
    </source>
</evidence>
<dbReference type="PROSITE" id="PS00455">
    <property type="entry name" value="AMP_BINDING"/>
    <property type="match status" value="1"/>
</dbReference>
<dbReference type="PANTHER" id="PTHR24096">
    <property type="entry name" value="LONG-CHAIN-FATTY-ACID--COA LIGASE"/>
    <property type="match status" value="1"/>
</dbReference>
<dbReference type="InterPro" id="IPR000873">
    <property type="entry name" value="AMP-dep_synth/lig_dom"/>
</dbReference>
<reference evidence="5" key="3">
    <citation type="submission" date="2012-09" db="EMBL/GenBank/DDBJ databases">
        <authorList>
            <consortium name="VectorBase"/>
        </authorList>
    </citation>
    <scope>NUCLEOTIDE SEQUENCE</scope>
    <source>
        <strain evidence="5">Liverpool</strain>
    </source>
</reference>
<dbReference type="Gene3D" id="3.40.50.12780">
    <property type="entry name" value="N-terminal domain of ligase-like"/>
    <property type="match status" value="1"/>
</dbReference>
<dbReference type="VEuPathDB" id="VectorBase:AAEL002658"/>
<dbReference type="AlphaFoldDB" id="Q17HJ2"/>
<evidence type="ECO:0000256" key="3">
    <source>
        <dbReference type="SAM" id="Phobius"/>
    </source>
</evidence>
<keyword evidence="2" id="KW-0576">Peroxisome</keyword>
<feature type="domain" description="AMP-dependent synthetase/ligase" evidence="4">
    <location>
        <begin position="35"/>
        <end position="380"/>
    </location>
</feature>
<keyword evidence="3" id="KW-0812">Transmembrane</keyword>
<dbReference type="GO" id="GO:0046949">
    <property type="term" value="P:fatty-acyl-CoA biosynthetic process"/>
    <property type="evidence" value="ECO:0007669"/>
    <property type="project" value="TreeGrafter"/>
</dbReference>
<dbReference type="PANTHER" id="PTHR24096:SF353">
    <property type="entry name" value="GH16244P-RELATED"/>
    <property type="match status" value="1"/>
</dbReference>
<dbReference type="GO" id="GO:0004467">
    <property type="term" value="F:long-chain fatty acid-CoA ligase activity"/>
    <property type="evidence" value="ECO:0007669"/>
    <property type="project" value="TreeGrafter"/>
</dbReference>
<gene>
    <name evidence="5" type="ORF">AaeL_AAEL002658</name>
</gene>
<evidence type="ECO:0000313" key="5">
    <source>
        <dbReference type="EMBL" id="EAT46115.1"/>
    </source>
</evidence>
<evidence type="ECO:0000259" key="4">
    <source>
        <dbReference type="Pfam" id="PF00501"/>
    </source>
</evidence>
<reference evidence="5" key="2">
    <citation type="journal article" date="2007" name="Science">
        <title>Genome sequence of Aedes aegypti, a major arbovirus vector.</title>
        <authorList>
            <person name="Nene V."/>
            <person name="Wortman J.R."/>
            <person name="Lawson D."/>
            <person name="Haas B."/>
            <person name="Kodira C."/>
            <person name="Tu Z.J."/>
            <person name="Loftus B."/>
            <person name="Xi Z."/>
            <person name="Megy K."/>
            <person name="Grabherr M."/>
            <person name="Ren Q."/>
            <person name="Zdobnov E.M."/>
            <person name="Lobo N.F."/>
            <person name="Campbell K.S."/>
            <person name="Brown S.E."/>
            <person name="Bonaldo M.F."/>
            <person name="Zhu J."/>
            <person name="Sinkins S.P."/>
            <person name="Hogenkamp D.G."/>
            <person name="Amedeo P."/>
            <person name="Arensburger P."/>
            <person name="Atkinson P.W."/>
            <person name="Bidwell S."/>
            <person name="Biedler J."/>
            <person name="Birney E."/>
            <person name="Bruggner R.V."/>
            <person name="Costas J."/>
            <person name="Coy M.R."/>
            <person name="Crabtree J."/>
            <person name="Crawford M."/>
            <person name="Debruyn B."/>
            <person name="Decaprio D."/>
            <person name="Eiglmeier K."/>
            <person name="Eisenstadt E."/>
            <person name="El-Dorry H."/>
            <person name="Gelbart W.M."/>
            <person name="Gomes S.L."/>
            <person name="Hammond M."/>
            <person name="Hannick L.I."/>
            <person name="Hogan J.R."/>
            <person name="Holmes M.H."/>
            <person name="Jaffe D."/>
            <person name="Johnston J.S."/>
            <person name="Kennedy R.C."/>
            <person name="Koo H."/>
            <person name="Kravitz S."/>
            <person name="Kriventseva E.V."/>
            <person name="Kulp D."/>
            <person name="Labutti K."/>
            <person name="Lee E."/>
            <person name="Li S."/>
            <person name="Lovin D.D."/>
            <person name="Mao C."/>
            <person name="Mauceli E."/>
            <person name="Menck C.F."/>
            <person name="Miller J.R."/>
            <person name="Montgomery P."/>
            <person name="Mori A."/>
            <person name="Nascimento A.L."/>
            <person name="Naveira H.F."/>
            <person name="Nusbaum C."/>
            <person name="O'leary S."/>
            <person name="Orvis J."/>
            <person name="Pertea M."/>
            <person name="Quesneville H."/>
            <person name="Reidenbach K.R."/>
            <person name="Rogers Y.H."/>
            <person name="Roth C.W."/>
            <person name="Schneider J.R."/>
            <person name="Schatz M."/>
            <person name="Shumway M."/>
            <person name="Stanke M."/>
            <person name="Stinson E.O."/>
            <person name="Tubio J.M."/>
            <person name="Vanzee J.P."/>
            <person name="Verjovski-Almeida S."/>
            <person name="Werner D."/>
            <person name="White O."/>
            <person name="Wyder S."/>
            <person name="Zeng Q."/>
            <person name="Zhao Q."/>
            <person name="Zhao Y."/>
            <person name="Hill C.A."/>
            <person name="Raikhel A.S."/>
            <person name="Soares M.B."/>
            <person name="Knudson D.L."/>
            <person name="Lee N.H."/>
            <person name="Galagan J."/>
            <person name="Salzberg S.L."/>
            <person name="Paulsen I.T."/>
            <person name="Dimopoulos G."/>
            <person name="Collins F.H."/>
            <person name="Birren B."/>
            <person name="Fraser-Liggett C.M."/>
            <person name="Severson D.W."/>
        </authorList>
    </citation>
    <scope>NUCLEOTIDE SEQUENCE [LARGE SCALE GENOMIC DNA]</scope>
    <source>
        <strain evidence="5">Liverpool</strain>
    </source>
</reference>
<dbReference type="InterPro" id="IPR020845">
    <property type="entry name" value="AMP-binding_CS"/>
</dbReference>
<dbReference type="EMBL" id="CH477248">
    <property type="protein sequence ID" value="EAT46115.1"/>
    <property type="molecule type" value="Genomic_DNA"/>
</dbReference>
<dbReference type="Proteomes" id="UP000682892">
    <property type="component" value="Chromosome 2"/>
</dbReference>
<evidence type="ECO:0000313" key="6">
    <source>
        <dbReference type="Proteomes" id="UP000682892"/>
    </source>
</evidence>
<protein>
    <submittedName>
        <fullName evidence="5">AAEL002658-PA</fullName>
    </submittedName>
</protein>
<comment type="subcellular location">
    <subcellularLocation>
        <location evidence="1">Peroxisome</location>
    </subcellularLocation>
</comment>
<dbReference type="FunFam" id="3.40.50.12780:FF:000025">
    <property type="entry name" value="luciferin 4-monooxygenase"/>
    <property type="match status" value="1"/>
</dbReference>
<dbReference type="InterPro" id="IPR042099">
    <property type="entry name" value="ANL_N_sf"/>
</dbReference>
<keyword evidence="3" id="KW-0472">Membrane</keyword>
<name>Q17HJ2_AEDAE</name>
<organism evidence="5 6">
    <name type="scientific">Aedes aegypti</name>
    <name type="common">Yellowfever mosquito</name>
    <name type="synonym">Culex aegypti</name>
    <dbReference type="NCBI Taxonomy" id="7159"/>
    <lineage>
        <taxon>Eukaryota</taxon>
        <taxon>Metazoa</taxon>
        <taxon>Ecdysozoa</taxon>
        <taxon>Arthropoda</taxon>
        <taxon>Hexapoda</taxon>
        <taxon>Insecta</taxon>
        <taxon>Pterygota</taxon>
        <taxon>Neoptera</taxon>
        <taxon>Endopterygota</taxon>
        <taxon>Diptera</taxon>
        <taxon>Nematocera</taxon>
        <taxon>Culicoidea</taxon>
        <taxon>Culicidae</taxon>
        <taxon>Culicinae</taxon>
        <taxon>Aedini</taxon>
        <taxon>Aedes</taxon>
        <taxon>Stegomyia</taxon>
    </lineage>
</organism>